<accession>A0A803NA95</accession>
<dbReference type="EnsemblPlants" id="AUR62042894-RA">
    <property type="protein sequence ID" value="AUR62042894-RA:cds"/>
    <property type="gene ID" value="AUR62042894"/>
</dbReference>
<dbReference type="Proteomes" id="UP000596660">
    <property type="component" value="Unplaced"/>
</dbReference>
<dbReference type="AlphaFoldDB" id="A0A803NA95"/>
<organism evidence="1 2">
    <name type="scientific">Chenopodium quinoa</name>
    <name type="common">Quinoa</name>
    <dbReference type="NCBI Taxonomy" id="63459"/>
    <lineage>
        <taxon>Eukaryota</taxon>
        <taxon>Viridiplantae</taxon>
        <taxon>Streptophyta</taxon>
        <taxon>Embryophyta</taxon>
        <taxon>Tracheophyta</taxon>
        <taxon>Spermatophyta</taxon>
        <taxon>Magnoliopsida</taxon>
        <taxon>eudicotyledons</taxon>
        <taxon>Gunneridae</taxon>
        <taxon>Pentapetalae</taxon>
        <taxon>Caryophyllales</taxon>
        <taxon>Chenopodiaceae</taxon>
        <taxon>Chenopodioideae</taxon>
        <taxon>Atripliceae</taxon>
        <taxon>Chenopodium</taxon>
    </lineage>
</organism>
<evidence type="ECO:0000313" key="2">
    <source>
        <dbReference type="Proteomes" id="UP000596660"/>
    </source>
</evidence>
<reference evidence="1" key="1">
    <citation type="journal article" date="2017" name="Nature">
        <title>The genome of Chenopodium quinoa.</title>
        <authorList>
            <person name="Jarvis D.E."/>
            <person name="Ho Y.S."/>
            <person name="Lightfoot D.J."/>
            <person name="Schmoeckel S.M."/>
            <person name="Li B."/>
            <person name="Borm T.J.A."/>
            <person name="Ohyanagi H."/>
            <person name="Mineta K."/>
            <person name="Michell C.T."/>
            <person name="Saber N."/>
            <person name="Kharbatia N.M."/>
            <person name="Rupper R.R."/>
            <person name="Sharp A.R."/>
            <person name="Dally N."/>
            <person name="Boughton B.A."/>
            <person name="Woo Y.H."/>
            <person name="Gao G."/>
            <person name="Schijlen E.G.W.M."/>
            <person name="Guo X."/>
            <person name="Momin A.A."/>
            <person name="Negrao S."/>
            <person name="Al-Babili S."/>
            <person name="Gehring C."/>
            <person name="Roessner U."/>
            <person name="Jung C."/>
            <person name="Murphy K."/>
            <person name="Arold S.T."/>
            <person name="Gojobori T."/>
            <person name="van der Linden C.G."/>
            <person name="van Loo E.N."/>
            <person name="Jellen E.N."/>
            <person name="Maughan P.J."/>
            <person name="Tester M."/>
        </authorList>
    </citation>
    <scope>NUCLEOTIDE SEQUENCE [LARGE SCALE GENOMIC DNA]</scope>
    <source>
        <strain evidence="1">cv. PI 614886</strain>
    </source>
</reference>
<name>A0A803NA95_CHEQI</name>
<reference evidence="1" key="2">
    <citation type="submission" date="2021-03" db="UniProtKB">
        <authorList>
            <consortium name="EnsemblPlants"/>
        </authorList>
    </citation>
    <scope>IDENTIFICATION</scope>
</reference>
<evidence type="ECO:0000313" key="1">
    <source>
        <dbReference type="EnsemblPlants" id="AUR62042894-RA:cds"/>
    </source>
</evidence>
<dbReference type="Gramene" id="AUR62042894-RA">
    <property type="protein sequence ID" value="AUR62042894-RA:cds"/>
    <property type="gene ID" value="AUR62042894"/>
</dbReference>
<protein>
    <submittedName>
        <fullName evidence="1">Uncharacterized protein</fullName>
    </submittedName>
</protein>
<keyword evidence="2" id="KW-1185">Reference proteome</keyword>
<sequence>MWGGPKSHAVIESEKQGVRDFRSEEADFLQDAINHCQLEDLGYIGHDFKWSNNKGGVENVQEHLDRFLANRNG</sequence>
<proteinExistence type="predicted"/>